<evidence type="ECO:0000256" key="1">
    <source>
        <dbReference type="SAM" id="MobiDB-lite"/>
    </source>
</evidence>
<comment type="caution">
    <text evidence="2">The sequence shown here is derived from an EMBL/GenBank/DDBJ whole genome shotgun (WGS) entry which is preliminary data.</text>
</comment>
<evidence type="ECO:0000313" key="2">
    <source>
        <dbReference type="EMBL" id="TWD13285.1"/>
    </source>
</evidence>
<dbReference type="InterPro" id="IPR007139">
    <property type="entry name" value="DUF349"/>
</dbReference>
<proteinExistence type="predicted"/>
<feature type="compositionally biased region" description="Pro residues" evidence="1">
    <location>
        <begin position="19"/>
        <end position="29"/>
    </location>
</feature>
<feature type="compositionally biased region" description="Basic and acidic residues" evidence="1">
    <location>
        <begin position="395"/>
        <end position="414"/>
    </location>
</feature>
<reference evidence="2 3" key="1">
    <citation type="submission" date="2019-06" db="EMBL/GenBank/DDBJ databases">
        <title>Sequencing the genomes of 1000 actinobacteria strains.</title>
        <authorList>
            <person name="Klenk H.-P."/>
        </authorList>
    </citation>
    <scope>NUCLEOTIDE SEQUENCE [LARGE SCALE GENOMIC DNA]</scope>
    <source>
        <strain evidence="2 3">DSM 18935</strain>
    </source>
</reference>
<feature type="region of interest" description="Disordered" evidence="1">
    <location>
        <begin position="1"/>
        <end position="69"/>
    </location>
</feature>
<dbReference type="AlphaFoldDB" id="A0A560W705"/>
<feature type="compositionally biased region" description="Polar residues" evidence="1">
    <location>
        <begin position="1"/>
        <end position="10"/>
    </location>
</feature>
<dbReference type="Proteomes" id="UP000315628">
    <property type="component" value="Unassembled WGS sequence"/>
</dbReference>
<accession>A0A560W705</accession>
<dbReference type="EMBL" id="VIUW01000005">
    <property type="protein sequence ID" value="TWD13285.1"/>
    <property type="molecule type" value="Genomic_DNA"/>
</dbReference>
<feature type="region of interest" description="Disordered" evidence="1">
    <location>
        <begin position="395"/>
        <end position="416"/>
    </location>
</feature>
<organism evidence="2 3">
    <name type="scientific">Marihabitans asiaticum</name>
    <dbReference type="NCBI Taxonomy" id="415218"/>
    <lineage>
        <taxon>Bacteria</taxon>
        <taxon>Bacillati</taxon>
        <taxon>Actinomycetota</taxon>
        <taxon>Actinomycetes</taxon>
        <taxon>Micrococcales</taxon>
        <taxon>Intrasporangiaceae</taxon>
        <taxon>Marihabitans</taxon>
    </lineage>
</organism>
<sequence>MSDNTPSPSDDTVDQATPSPQPTPRPAAPSPAAMAKMAPRRPTPAAAPAPVTSDHSASAEFGRVGEDGTVYVREGDGERAVGSYPGADAAEALQYFARKYDELYASAVLLRRRLDAPEVSAKEVADGLSSLKAHTEKPDVVGDLAALSALVTEVETGVAAHRERERAERAEAKKVAAAEREGIVEQAEAVAAQPEDQIRWKDSTARMRELLEQWKTHQKAGVRLDKDVENALWQRFSKARNSFDKGRRAHFSELEATRGESKGRKEELVAEAERLATSTDWGPTAGAFKRLMQEWRRAGRAGRKDDDALWERFRTAQDSFFSAKDAEQEREDESYRPNLEVKEKLLTEAKALLPIKDLDATKAALRSIQQRWEDAGKVPRGDVDRMEKGLRSVEQAVRDAEDTRWTRSDPEKSARANSLVAQLEAKVTELEAQIEAATDDRRRARLQEQLDSTQGLLAMARAGADDLGG</sequence>
<evidence type="ECO:0000313" key="3">
    <source>
        <dbReference type="Proteomes" id="UP000315628"/>
    </source>
</evidence>
<dbReference type="Pfam" id="PF03993">
    <property type="entry name" value="DUF349"/>
    <property type="match status" value="3"/>
</dbReference>
<dbReference type="RefSeq" id="WP_246074821.1">
    <property type="nucleotide sequence ID" value="NZ_BAAAYT010000002.1"/>
</dbReference>
<protein>
    <submittedName>
        <fullName evidence="2">Uncharacterized protein DUF349</fullName>
    </submittedName>
</protein>
<gene>
    <name evidence="2" type="ORF">FB557_2676</name>
</gene>
<keyword evidence="3" id="KW-1185">Reference proteome</keyword>
<name>A0A560W705_9MICO</name>